<comment type="cofactor">
    <cofactor evidence="6">
        <name>Mg(2+)</name>
        <dbReference type="ChEBI" id="CHEBI:18420"/>
    </cofactor>
</comment>
<feature type="binding site" evidence="6">
    <location>
        <position position="8"/>
    </location>
    <ligand>
        <name>Mg(2+)</name>
        <dbReference type="ChEBI" id="CHEBI:18420"/>
    </ligand>
</feature>
<dbReference type="EMBL" id="JAGSXH010000004">
    <property type="protein sequence ID" value="MBS2961881.1"/>
    <property type="molecule type" value="Genomic_DNA"/>
</dbReference>
<sequence length="132" mass="14547">MAGSIYLDSAAVVKLVHAENETQALREWLDERIDSPWTSSALLEVEAFRALARYAPESAFRLHHVLDLVNLIDIDVDIRILAQTVKPAAVRSLDAIHLATALRVRPASFITYDKRLADAAREAGLAVEMPGT</sequence>
<keyword evidence="2 6" id="KW-0540">Nuclease</keyword>
<reference evidence="8" key="1">
    <citation type="submission" date="2021-04" db="EMBL/GenBank/DDBJ databases">
        <title>Genome based classification of Actinospica acidithermotolerans sp. nov., an actinobacterium isolated from an Indonesian hot spring.</title>
        <authorList>
            <person name="Kusuma A.B."/>
            <person name="Putra K.E."/>
            <person name="Nafisah S."/>
            <person name="Loh J."/>
            <person name="Nouioui I."/>
            <person name="Goodfellow M."/>
        </authorList>
    </citation>
    <scope>NUCLEOTIDE SEQUENCE</scope>
    <source>
        <strain evidence="8">DSM 45618</strain>
    </source>
</reference>
<evidence type="ECO:0000256" key="2">
    <source>
        <dbReference type="ARBA" id="ARBA00022722"/>
    </source>
</evidence>
<dbReference type="CDD" id="cd09874">
    <property type="entry name" value="PIN_MT3492-like"/>
    <property type="match status" value="1"/>
</dbReference>
<evidence type="ECO:0000256" key="5">
    <source>
        <dbReference type="ARBA" id="ARBA00022842"/>
    </source>
</evidence>
<keyword evidence="9" id="KW-1185">Reference proteome</keyword>
<dbReference type="GO" id="GO:0090729">
    <property type="term" value="F:toxin activity"/>
    <property type="evidence" value="ECO:0007669"/>
    <property type="project" value="UniProtKB-KW"/>
</dbReference>
<gene>
    <name evidence="6" type="primary">vapC</name>
    <name evidence="8" type="ORF">KGA66_02395</name>
</gene>
<evidence type="ECO:0000313" key="8">
    <source>
        <dbReference type="EMBL" id="MBS2961881.1"/>
    </source>
</evidence>
<dbReference type="SUPFAM" id="SSF88723">
    <property type="entry name" value="PIN domain-like"/>
    <property type="match status" value="1"/>
</dbReference>
<feature type="binding site" evidence="6">
    <location>
        <position position="94"/>
    </location>
    <ligand>
        <name>Mg(2+)</name>
        <dbReference type="ChEBI" id="CHEBI:18420"/>
    </ligand>
</feature>
<dbReference type="AlphaFoldDB" id="A0A8J8BBA2"/>
<evidence type="ECO:0000256" key="3">
    <source>
        <dbReference type="ARBA" id="ARBA00022723"/>
    </source>
</evidence>
<keyword evidence="1 6" id="KW-1277">Toxin-antitoxin system</keyword>
<comment type="function">
    <text evidence="6">Toxic component of a toxin-antitoxin (TA) system. An RNase.</text>
</comment>
<organism evidence="8 9">
    <name type="scientific">Actinocrinis puniceicyclus</name>
    <dbReference type="NCBI Taxonomy" id="977794"/>
    <lineage>
        <taxon>Bacteria</taxon>
        <taxon>Bacillati</taxon>
        <taxon>Actinomycetota</taxon>
        <taxon>Actinomycetes</taxon>
        <taxon>Catenulisporales</taxon>
        <taxon>Actinospicaceae</taxon>
        <taxon>Actinocrinis</taxon>
    </lineage>
</organism>
<name>A0A8J8BBA2_9ACTN</name>
<evidence type="ECO:0000256" key="1">
    <source>
        <dbReference type="ARBA" id="ARBA00022649"/>
    </source>
</evidence>
<dbReference type="InterPro" id="IPR022907">
    <property type="entry name" value="VapC_family"/>
</dbReference>
<dbReference type="GO" id="GO:0000287">
    <property type="term" value="F:magnesium ion binding"/>
    <property type="evidence" value="ECO:0007669"/>
    <property type="project" value="UniProtKB-UniRule"/>
</dbReference>
<proteinExistence type="inferred from homology"/>
<keyword evidence="3 6" id="KW-0479">Metal-binding</keyword>
<dbReference type="Proteomes" id="UP000677913">
    <property type="component" value="Unassembled WGS sequence"/>
</dbReference>
<accession>A0A8J8BBA2</accession>
<comment type="similarity">
    <text evidence="6">Belongs to the PINc/VapC protein family.</text>
</comment>
<dbReference type="Gene3D" id="3.40.50.1010">
    <property type="entry name" value="5'-nuclease"/>
    <property type="match status" value="1"/>
</dbReference>
<dbReference type="EC" id="3.1.-.-" evidence="6"/>
<keyword evidence="5 6" id="KW-0460">Magnesium</keyword>
<protein>
    <recommendedName>
        <fullName evidence="6">Ribonuclease VapC</fullName>
        <shortName evidence="6">RNase VapC</shortName>
        <ecNumber evidence="6">3.1.-.-</ecNumber>
    </recommendedName>
    <alternativeName>
        <fullName evidence="6">Toxin VapC</fullName>
    </alternativeName>
</protein>
<evidence type="ECO:0000256" key="4">
    <source>
        <dbReference type="ARBA" id="ARBA00022801"/>
    </source>
</evidence>
<evidence type="ECO:0000256" key="6">
    <source>
        <dbReference type="HAMAP-Rule" id="MF_00265"/>
    </source>
</evidence>
<dbReference type="HAMAP" id="MF_00265">
    <property type="entry name" value="VapC_Nob1"/>
    <property type="match status" value="1"/>
</dbReference>
<dbReference type="InterPro" id="IPR002716">
    <property type="entry name" value="PIN_dom"/>
</dbReference>
<dbReference type="Pfam" id="PF01850">
    <property type="entry name" value="PIN"/>
    <property type="match status" value="1"/>
</dbReference>
<evidence type="ECO:0000259" key="7">
    <source>
        <dbReference type="Pfam" id="PF01850"/>
    </source>
</evidence>
<comment type="caution">
    <text evidence="8">The sequence shown here is derived from an EMBL/GenBank/DDBJ whole genome shotgun (WGS) entry which is preliminary data.</text>
</comment>
<dbReference type="InterPro" id="IPR029060">
    <property type="entry name" value="PIN-like_dom_sf"/>
</dbReference>
<keyword evidence="4 6" id="KW-0378">Hydrolase</keyword>
<feature type="domain" description="PIN" evidence="7">
    <location>
        <begin position="5"/>
        <end position="121"/>
    </location>
</feature>
<dbReference type="GO" id="GO:0004540">
    <property type="term" value="F:RNA nuclease activity"/>
    <property type="evidence" value="ECO:0007669"/>
    <property type="project" value="InterPro"/>
</dbReference>
<dbReference type="GO" id="GO:0016787">
    <property type="term" value="F:hydrolase activity"/>
    <property type="evidence" value="ECO:0007669"/>
    <property type="project" value="UniProtKB-KW"/>
</dbReference>
<dbReference type="RefSeq" id="WP_211463969.1">
    <property type="nucleotide sequence ID" value="NZ_JAGSXH010000004.1"/>
</dbReference>
<evidence type="ECO:0000313" key="9">
    <source>
        <dbReference type="Proteomes" id="UP000677913"/>
    </source>
</evidence>
<keyword evidence="6" id="KW-0800">Toxin</keyword>